<evidence type="ECO:0000256" key="2">
    <source>
        <dbReference type="ARBA" id="ARBA00023125"/>
    </source>
</evidence>
<sequence length="257" mass="28325">MQILKSAPRYQQLADLLRDEIASGRYTFGERLPSEPELCRLHGVSRGTVVKAFEMLVADGLAVRKQGAGTFVARVSLKREPGRLMSFSDTVAAQGRLAGQKLLSLTSATSEQSNSLGLFEPATALTRLRMVDGITTSLHVSLIPNGVMDSLPDQHAEQMRNTDVTDFSLYFAYEAAGFMIVRATEHVTTRLALPQEIEALSLQDPSAVMVVTRHSYDAVDRLIEATEAVYQSGHYSYEVNLLRSSVHTIPFKVHTLQ</sequence>
<dbReference type="GO" id="GO:0003677">
    <property type="term" value="F:DNA binding"/>
    <property type="evidence" value="ECO:0007669"/>
    <property type="project" value="UniProtKB-KW"/>
</dbReference>
<evidence type="ECO:0000259" key="4">
    <source>
        <dbReference type="PROSITE" id="PS50949"/>
    </source>
</evidence>
<dbReference type="PANTHER" id="PTHR44846:SF1">
    <property type="entry name" value="MANNOSYL-D-GLYCERATE TRANSPORT_METABOLISM SYSTEM REPRESSOR MNGR-RELATED"/>
    <property type="match status" value="1"/>
</dbReference>
<feature type="domain" description="HTH gntR-type" evidence="4">
    <location>
        <begin position="7"/>
        <end position="75"/>
    </location>
</feature>
<dbReference type="RefSeq" id="WP_072631436.1">
    <property type="nucleotide sequence ID" value="NZ_MLCB01000164.1"/>
</dbReference>
<dbReference type="OrthoDB" id="5454556at2"/>
<dbReference type="PRINTS" id="PR00035">
    <property type="entry name" value="HTHGNTR"/>
</dbReference>
<dbReference type="GO" id="GO:0045892">
    <property type="term" value="P:negative regulation of DNA-templated transcription"/>
    <property type="evidence" value="ECO:0007669"/>
    <property type="project" value="TreeGrafter"/>
</dbReference>
<evidence type="ECO:0000256" key="1">
    <source>
        <dbReference type="ARBA" id="ARBA00023015"/>
    </source>
</evidence>
<dbReference type="STRING" id="696762.PFRI_29080"/>
<dbReference type="PROSITE" id="PS50949">
    <property type="entry name" value="HTH_GNTR"/>
    <property type="match status" value="1"/>
</dbReference>
<dbReference type="PANTHER" id="PTHR44846">
    <property type="entry name" value="MANNOSYL-D-GLYCERATE TRANSPORT/METABOLISM SYSTEM REPRESSOR MNGR-RELATED"/>
    <property type="match status" value="1"/>
</dbReference>
<evidence type="ECO:0000256" key="3">
    <source>
        <dbReference type="ARBA" id="ARBA00023163"/>
    </source>
</evidence>
<keyword evidence="2" id="KW-0238">DNA-binding</keyword>
<dbReference type="InterPro" id="IPR000524">
    <property type="entry name" value="Tscrpt_reg_HTH_GntR"/>
</dbReference>
<dbReference type="EMBL" id="MLCB01000164">
    <property type="protein sequence ID" value="OJI92848.1"/>
    <property type="molecule type" value="Genomic_DNA"/>
</dbReference>
<dbReference type="Pfam" id="PF00392">
    <property type="entry name" value="GntR"/>
    <property type="match status" value="1"/>
</dbReference>
<dbReference type="Pfam" id="PF07702">
    <property type="entry name" value="UTRA"/>
    <property type="match status" value="1"/>
</dbReference>
<dbReference type="InterPro" id="IPR011663">
    <property type="entry name" value="UTRA"/>
</dbReference>
<dbReference type="GO" id="GO:0003700">
    <property type="term" value="F:DNA-binding transcription factor activity"/>
    <property type="evidence" value="ECO:0007669"/>
    <property type="project" value="InterPro"/>
</dbReference>
<dbReference type="Gene3D" id="1.10.10.10">
    <property type="entry name" value="Winged helix-like DNA-binding domain superfamily/Winged helix DNA-binding domain"/>
    <property type="match status" value="1"/>
</dbReference>
<dbReference type="Proteomes" id="UP000184514">
    <property type="component" value="Unassembled WGS sequence"/>
</dbReference>
<dbReference type="InterPro" id="IPR050679">
    <property type="entry name" value="Bact_HTH_transcr_reg"/>
</dbReference>
<organism evidence="5 6">
    <name type="scientific">Planktotalea frisia</name>
    <dbReference type="NCBI Taxonomy" id="696762"/>
    <lineage>
        <taxon>Bacteria</taxon>
        <taxon>Pseudomonadati</taxon>
        <taxon>Pseudomonadota</taxon>
        <taxon>Alphaproteobacteria</taxon>
        <taxon>Rhodobacterales</taxon>
        <taxon>Paracoccaceae</taxon>
        <taxon>Planktotalea</taxon>
    </lineage>
</organism>
<keyword evidence="6" id="KW-1185">Reference proteome</keyword>
<name>A0A1L9NU68_9RHOB</name>
<reference evidence="5 6" key="1">
    <citation type="submission" date="2016-10" db="EMBL/GenBank/DDBJ databases">
        <title>Genome sequence of Planktotalea frisia SH6-1.</title>
        <authorList>
            <person name="Poehlein A."/>
            <person name="Bakenhus I."/>
            <person name="Voget S."/>
            <person name="Brinkhoff T."/>
            <person name="Simon M."/>
        </authorList>
    </citation>
    <scope>NUCLEOTIDE SEQUENCE [LARGE SCALE GENOMIC DNA]</scope>
    <source>
        <strain evidence="5 6">SH6-1</strain>
    </source>
</reference>
<dbReference type="CDD" id="cd07377">
    <property type="entry name" value="WHTH_GntR"/>
    <property type="match status" value="1"/>
</dbReference>
<comment type="caution">
    <text evidence="5">The sequence shown here is derived from an EMBL/GenBank/DDBJ whole genome shotgun (WGS) entry which is preliminary data.</text>
</comment>
<keyword evidence="3" id="KW-0804">Transcription</keyword>
<dbReference type="InterPro" id="IPR036388">
    <property type="entry name" value="WH-like_DNA-bd_sf"/>
</dbReference>
<dbReference type="InterPro" id="IPR028978">
    <property type="entry name" value="Chorismate_lyase_/UTRA_dom_sf"/>
</dbReference>
<protein>
    <submittedName>
        <fullName evidence="5">HTH-type transcriptional repressor YvoA</fullName>
    </submittedName>
</protein>
<accession>A0A1L9NU68</accession>
<evidence type="ECO:0000313" key="6">
    <source>
        <dbReference type="Proteomes" id="UP000184514"/>
    </source>
</evidence>
<dbReference type="SMART" id="SM00866">
    <property type="entry name" value="UTRA"/>
    <property type="match status" value="1"/>
</dbReference>
<evidence type="ECO:0000313" key="5">
    <source>
        <dbReference type="EMBL" id="OJI92848.1"/>
    </source>
</evidence>
<dbReference type="SUPFAM" id="SSF64288">
    <property type="entry name" value="Chorismate lyase-like"/>
    <property type="match status" value="1"/>
</dbReference>
<gene>
    <name evidence="5" type="primary">yvoA_2</name>
    <name evidence="5" type="ORF">PFRI_29080</name>
</gene>
<dbReference type="AlphaFoldDB" id="A0A1L9NU68"/>
<dbReference type="InterPro" id="IPR036390">
    <property type="entry name" value="WH_DNA-bd_sf"/>
</dbReference>
<dbReference type="SMART" id="SM00345">
    <property type="entry name" value="HTH_GNTR"/>
    <property type="match status" value="1"/>
</dbReference>
<keyword evidence="1" id="KW-0805">Transcription regulation</keyword>
<proteinExistence type="predicted"/>
<dbReference type="SUPFAM" id="SSF46785">
    <property type="entry name" value="Winged helix' DNA-binding domain"/>
    <property type="match status" value="1"/>
</dbReference>
<dbReference type="Gene3D" id="3.40.1410.10">
    <property type="entry name" value="Chorismate lyase-like"/>
    <property type="match status" value="1"/>
</dbReference>